<dbReference type="PANTHER" id="PTHR21089">
    <property type="entry name" value="SHIKIMATE DEHYDROGENASE"/>
    <property type="match status" value="1"/>
</dbReference>
<dbReference type="InterPro" id="IPR022893">
    <property type="entry name" value="Shikimate_DH_fam"/>
</dbReference>
<keyword evidence="5" id="KW-0560">Oxidoreductase</keyword>
<dbReference type="RefSeq" id="WP_111490572.1">
    <property type="nucleotide sequence ID" value="NZ_CP031264.1"/>
</dbReference>
<gene>
    <name evidence="5" type="ORF">C7M71_007475</name>
</gene>
<feature type="domain" description="Shikimate dehydrogenase substrate binding N-terminal" evidence="3">
    <location>
        <begin position="5"/>
        <end position="86"/>
    </location>
</feature>
<dbReference type="SUPFAM" id="SSF51735">
    <property type="entry name" value="NAD(P)-binding Rossmann-fold domains"/>
    <property type="match status" value="1"/>
</dbReference>
<dbReference type="Pfam" id="PF18317">
    <property type="entry name" value="SDH_C"/>
    <property type="match status" value="1"/>
</dbReference>
<dbReference type="InterPro" id="IPR013708">
    <property type="entry name" value="Shikimate_DH-bd_N"/>
</dbReference>
<dbReference type="AlphaFoldDB" id="A0A345SUA3"/>
<protein>
    <submittedName>
        <fullName evidence="5">Shikimate dehydrogenase</fullName>
        <ecNumber evidence="5">1.1.1.25</ecNumber>
    </submittedName>
</protein>
<comment type="pathway">
    <text evidence="1">Metabolic intermediate biosynthesis; chorismate biosynthesis; chorismate from D-erythrose 4-phosphate and phosphoenolpyruvate: step 4/7.</text>
</comment>
<keyword evidence="2" id="KW-0028">Amino-acid biosynthesis</keyword>
<evidence type="ECO:0000313" key="5">
    <source>
        <dbReference type="EMBL" id="AXI77308.1"/>
    </source>
</evidence>
<dbReference type="GO" id="GO:0019632">
    <property type="term" value="P:shikimate metabolic process"/>
    <property type="evidence" value="ECO:0007669"/>
    <property type="project" value="TreeGrafter"/>
</dbReference>
<evidence type="ECO:0000259" key="3">
    <source>
        <dbReference type="Pfam" id="PF08501"/>
    </source>
</evidence>
<evidence type="ECO:0000256" key="2">
    <source>
        <dbReference type="ARBA" id="ARBA00023141"/>
    </source>
</evidence>
<dbReference type="GO" id="GO:0009073">
    <property type="term" value="P:aromatic amino acid family biosynthetic process"/>
    <property type="evidence" value="ECO:0007669"/>
    <property type="project" value="UniProtKB-KW"/>
</dbReference>
<dbReference type="KEGG" id="stri:C7M71_007475"/>
<reference evidence="6" key="1">
    <citation type="submission" date="2018-07" db="EMBL/GenBank/DDBJ databases">
        <title>Streptacidiphilus bronchialis DSM 106435 chromosome.</title>
        <authorList>
            <person name="Batra D."/>
            <person name="Gulvik C.A."/>
        </authorList>
    </citation>
    <scope>NUCLEOTIDE SEQUENCE [LARGE SCALE GENOMIC DNA]</scope>
    <source>
        <strain evidence="6">DSM 106435</strain>
    </source>
</reference>
<dbReference type="GO" id="GO:0005829">
    <property type="term" value="C:cytosol"/>
    <property type="evidence" value="ECO:0007669"/>
    <property type="project" value="TreeGrafter"/>
</dbReference>
<dbReference type="Proteomes" id="UP000249340">
    <property type="component" value="Chromosome"/>
</dbReference>
<dbReference type="Pfam" id="PF08501">
    <property type="entry name" value="Shikimate_dh_N"/>
    <property type="match status" value="1"/>
</dbReference>
<evidence type="ECO:0000256" key="1">
    <source>
        <dbReference type="ARBA" id="ARBA00004871"/>
    </source>
</evidence>
<proteinExistence type="predicted"/>
<accession>A0A345SUA3</accession>
<sequence>MRLALLGSPVDQALSPVLHRAAYQALSLNWTYEAIDCREADLPGFFASLDDTWAGFSLTMPLKHAALPLMADASPVAAATGVVNTVVVQDGRLLGDNTDVAGMLQALREMPGNRPGPAAVLGAGSTAATALAALTELGIKEVVAVARNPARAGALRAAAKRLGTDLAIQPWHTERLPPAALVISALPPGAADALVPAMAGFHGALLDVVYRPWPTRLAAAARTAGATVVGGLTMLLHQAARQVTLQTGAVHAPTAAMREAALESLNDRTVQPI</sequence>
<dbReference type="GO" id="GO:0004764">
    <property type="term" value="F:shikimate 3-dehydrogenase (NADP+) activity"/>
    <property type="evidence" value="ECO:0007669"/>
    <property type="project" value="UniProtKB-EC"/>
</dbReference>
<dbReference type="InterPro" id="IPR036291">
    <property type="entry name" value="NAD(P)-bd_dom_sf"/>
</dbReference>
<dbReference type="SUPFAM" id="SSF53223">
    <property type="entry name" value="Aminoacid dehydrogenase-like, N-terminal domain"/>
    <property type="match status" value="1"/>
</dbReference>
<feature type="domain" description="SDH C-terminal" evidence="4">
    <location>
        <begin position="231"/>
        <end position="262"/>
    </location>
</feature>
<dbReference type="Gene3D" id="3.40.50.720">
    <property type="entry name" value="NAD(P)-binding Rossmann-like Domain"/>
    <property type="match status" value="1"/>
</dbReference>
<keyword evidence="6" id="KW-1185">Reference proteome</keyword>
<dbReference type="InterPro" id="IPR041121">
    <property type="entry name" value="SDH_C"/>
</dbReference>
<dbReference type="EC" id="1.1.1.25" evidence="5"/>
<dbReference type="GO" id="GO:0009423">
    <property type="term" value="P:chorismate biosynthetic process"/>
    <property type="evidence" value="ECO:0007669"/>
    <property type="project" value="TreeGrafter"/>
</dbReference>
<evidence type="ECO:0000259" key="4">
    <source>
        <dbReference type="Pfam" id="PF18317"/>
    </source>
</evidence>
<dbReference type="Gene3D" id="3.40.50.10860">
    <property type="entry name" value="Leucine Dehydrogenase, chain A, domain 1"/>
    <property type="match status" value="1"/>
</dbReference>
<dbReference type="NCBIfam" id="NF001311">
    <property type="entry name" value="PRK00258.1-3"/>
    <property type="match status" value="1"/>
</dbReference>
<dbReference type="EMBL" id="CP031264">
    <property type="protein sequence ID" value="AXI77308.1"/>
    <property type="molecule type" value="Genomic_DNA"/>
</dbReference>
<evidence type="ECO:0000313" key="6">
    <source>
        <dbReference type="Proteomes" id="UP000249340"/>
    </source>
</evidence>
<keyword evidence="2" id="KW-0057">Aromatic amino acid biosynthesis</keyword>
<dbReference type="GO" id="GO:0050661">
    <property type="term" value="F:NADP binding"/>
    <property type="evidence" value="ECO:0007669"/>
    <property type="project" value="TreeGrafter"/>
</dbReference>
<name>A0A345SUA3_9ACTN</name>
<dbReference type="OrthoDB" id="9776868at2"/>
<dbReference type="PANTHER" id="PTHR21089:SF1">
    <property type="entry name" value="BIFUNCTIONAL 3-DEHYDROQUINATE DEHYDRATASE_SHIKIMATE DEHYDROGENASE, CHLOROPLASTIC"/>
    <property type="match status" value="1"/>
</dbReference>
<dbReference type="InterPro" id="IPR046346">
    <property type="entry name" value="Aminoacid_DH-like_N_sf"/>
</dbReference>
<organism evidence="5 6">
    <name type="scientific">Peterkaempfera bronchialis</name>
    <dbReference type="NCBI Taxonomy" id="2126346"/>
    <lineage>
        <taxon>Bacteria</taxon>
        <taxon>Bacillati</taxon>
        <taxon>Actinomycetota</taxon>
        <taxon>Actinomycetes</taxon>
        <taxon>Kitasatosporales</taxon>
        <taxon>Streptomycetaceae</taxon>
        <taxon>Peterkaempfera</taxon>
    </lineage>
</organism>